<keyword evidence="7" id="KW-1185">Reference proteome</keyword>
<reference evidence="6" key="1">
    <citation type="submission" date="2020-03" db="EMBL/GenBank/DDBJ databases">
        <title>Genome of Pelagibius litoralis DSM 21314T.</title>
        <authorList>
            <person name="Wang G."/>
        </authorList>
    </citation>
    <scope>NUCLEOTIDE SEQUENCE</scope>
    <source>
        <strain evidence="6">DSM 21314</strain>
    </source>
</reference>
<dbReference type="InterPro" id="IPR006913">
    <property type="entry name" value="CENP-V/GFA"/>
</dbReference>
<accession>A0A967C1S2</accession>
<dbReference type="AlphaFoldDB" id="A0A967C1S2"/>
<dbReference type="GO" id="GO:0046872">
    <property type="term" value="F:metal ion binding"/>
    <property type="evidence" value="ECO:0007669"/>
    <property type="project" value="UniProtKB-KW"/>
</dbReference>
<evidence type="ECO:0000256" key="3">
    <source>
        <dbReference type="ARBA" id="ARBA00022833"/>
    </source>
</evidence>
<organism evidence="6 7">
    <name type="scientific">Pelagibius litoralis</name>
    <dbReference type="NCBI Taxonomy" id="374515"/>
    <lineage>
        <taxon>Bacteria</taxon>
        <taxon>Pseudomonadati</taxon>
        <taxon>Pseudomonadota</taxon>
        <taxon>Alphaproteobacteria</taxon>
        <taxon>Rhodospirillales</taxon>
        <taxon>Rhodovibrionaceae</taxon>
        <taxon>Pelagibius</taxon>
    </lineage>
</organism>
<evidence type="ECO:0000256" key="4">
    <source>
        <dbReference type="ARBA" id="ARBA00023239"/>
    </source>
</evidence>
<evidence type="ECO:0000313" key="6">
    <source>
        <dbReference type="EMBL" id="NIA67831.1"/>
    </source>
</evidence>
<dbReference type="Gene3D" id="3.90.1590.10">
    <property type="entry name" value="glutathione-dependent formaldehyde- activating enzyme (gfa)"/>
    <property type="match status" value="1"/>
</dbReference>
<dbReference type="EMBL" id="JAAQPH010000003">
    <property type="protein sequence ID" value="NIA67831.1"/>
    <property type="molecule type" value="Genomic_DNA"/>
</dbReference>
<gene>
    <name evidence="6" type="ORF">HBA54_04435</name>
</gene>
<feature type="domain" description="CENP-V/GFA" evidence="5">
    <location>
        <begin position="4"/>
        <end position="118"/>
    </location>
</feature>
<comment type="similarity">
    <text evidence="1">Belongs to the Gfa family.</text>
</comment>
<dbReference type="PROSITE" id="PS51891">
    <property type="entry name" value="CENP_V_GFA"/>
    <property type="match status" value="1"/>
</dbReference>
<evidence type="ECO:0000259" key="5">
    <source>
        <dbReference type="PROSITE" id="PS51891"/>
    </source>
</evidence>
<keyword evidence="4" id="KW-0456">Lyase</keyword>
<sequence>MDPKRGRCLCGEISFEYEGPENWRGHCHCESCRRNTSSPFTTFFGVPKTAYRYTGKAPAVYESSPGVRRLFCANCGAPVAYESDRWPEETHFYAASLEKPEDFVPDFHVHWAERLPWVRLNDDLPKHENSQG</sequence>
<name>A0A967C1S2_9PROT</name>
<keyword evidence="3" id="KW-0862">Zinc</keyword>
<proteinExistence type="inferred from homology"/>
<dbReference type="Proteomes" id="UP000761264">
    <property type="component" value="Unassembled WGS sequence"/>
</dbReference>
<dbReference type="GO" id="GO:0016846">
    <property type="term" value="F:carbon-sulfur lyase activity"/>
    <property type="evidence" value="ECO:0007669"/>
    <property type="project" value="InterPro"/>
</dbReference>
<evidence type="ECO:0000313" key="7">
    <source>
        <dbReference type="Proteomes" id="UP000761264"/>
    </source>
</evidence>
<evidence type="ECO:0000256" key="2">
    <source>
        <dbReference type="ARBA" id="ARBA00022723"/>
    </source>
</evidence>
<dbReference type="PANTHER" id="PTHR33337:SF40">
    <property type="entry name" value="CENP-V_GFA DOMAIN-CONTAINING PROTEIN-RELATED"/>
    <property type="match status" value="1"/>
</dbReference>
<keyword evidence="2" id="KW-0479">Metal-binding</keyword>
<dbReference type="InterPro" id="IPR011057">
    <property type="entry name" value="Mss4-like_sf"/>
</dbReference>
<dbReference type="SUPFAM" id="SSF51316">
    <property type="entry name" value="Mss4-like"/>
    <property type="match status" value="1"/>
</dbReference>
<dbReference type="RefSeq" id="WP_167221815.1">
    <property type="nucleotide sequence ID" value="NZ_JAAQPH010000003.1"/>
</dbReference>
<evidence type="ECO:0000256" key="1">
    <source>
        <dbReference type="ARBA" id="ARBA00005495"/>
    </source>
</evidence>
<comment type="caution">
    <text evidence="6">The sequence shown here is derived from an EMBL/GenBank/DDBJ whole genome shotgun (WGS) entry which is preliminary data.</text>
</comment>
<protein>
    <submittedName>
        <fullName evidence="6">GFA family protein</fullName>
    </submittedName>
</protein>
<dbReference type="Pfam" id="PF04828">
    <property type="entry name" value="GFA"/>
    <property type="match status" value="1"/>
</dbReference>
<dbReference type="PANTHER" id="PTHR33337">
    <property type="entry name" value="GFA DOMAIN-CONTAINING PROTEIN"/>
    <property type="match status" value="1"/>
</dbReference>